<dbReference type="InterPro" id="IPR006660">
    <property type="entry name" value="Arsenate_reductase-like"/>
</dbReference>
<evidence type="ECO:0000313" key="3">
    <source>
        <dbReference type="EMBL" id="MDQ9171511.1"/>
    </source>
</evidence>
<sequence>MEVVLYGIPNCDSVKKARVWLDTNAIPYAFHDFKKAGVTADMLEGWLAHIDWNILVNRKGTTWRGLSDDRKAAVTNSQEAVTLMLNSPSVIKRPVLSIDGCIHVGFSAEDYQQIFKK</sequence>
<proteinExistence type="inferred from homology"/>
<dbReference type="PANTHER" id="PTHR30041">
    <property type="entry name" value="ARSENATE REDUCTASE"/>
    <property type="match status" value="1"/>
</dbReference>
<dbReference type="SUPFAM" id="SSF52833">
    <property type="entry name" value="Thioredoxin-like"/>
    <property type="match status" value="1"/>
</dbReference>
<evidence type="ECO:0000313" key="4">
    <source>
        <dbReference type="Proteomes" id="UP001225596"/>
    </source>
</evidence>
<gene>
    <name evidence="3" type="ORF">Q8A64_13945</name>
</gene>
<comment type="similarity">
    <text evidence="1 2">Belongs to the ArsC family.</text>
</comment>
<dbReference type="NCBIfam" id="TIGR01617">
    <property type="entry name" value="arsC_related"/>
    <property type="match status" value="1"/>
</dbReference>
<dbReference type="Pfam" id="PF03960">
    <property type="entry name" value="ArsC"/>
    <property type="match status" value="1"/>
</dbReference>
<evidence type="ECO:0000256" key="2">
    <source>
        <dbReference type="PROSITE-ProRule" id="PRU01282"/>
    </source>
</evidence>
<dbReference type="RefSeq" id="WP_338437450.1">
    <property type="nucleotide sequence ID" value="NZ_JAUYVH010000010.1"/>
</dbReference>
<reference evidence="3 4" key="1">
    <citation type="submission" date="2023-08" db="EMBL/GenBank/DDBJ databases">
        <title>Oxalobacteraceae gen .nov., isolated from river sludge outside the plant.</title>
        <authorList>
            <person name="Zhao S.Y."/>
        </authorList>
    </citation>
    <scope>NUCLEOTIDE SEQUENCE [LARGE SCALE GENOMIC DNA]</scope>
    <source>
        <strain evidence="3 4">R-40</strain>
    </source>
</reference>
<dbReference type="NCBIfam" id="NF008107">
    <property type="entry name" value="PRK10853.1"/>
    <property type="match status" value="1"/>
</dbReference>
<accession>A0ABU1BSX4</accession>
<dbReference type="PANTHER" id="PTHR30041:SF8">
    <property type="entry name" value="PROTEIN YFFB"/>
    <property type="match status" value="1"/>
</dbReference>
<dbReference type="Gene3D" id="3.40.30.10">
    <property type="entry name" value="Glutaredoxin"/>
    <property type="match status" value="1"/>
</dbReference>
<name>A0ABU1BSX4_9BURK</name>
<dbReference type="PROSITE" id="PS51353">
    <property type="entry name" value="ARSC"/>
    <property type="match status" value="1"/>
</dbReference>
<dbReference type="InterPro" id="IPR036249">
    <property type="entry name" value="Thioredoxin-like_sf"/>
</dbReference>
<keyword evidence="4" id="KW-1185">Reference proteome</keyword>
<dbReference type="InterPro" id="IPR006504">
    <property type="entry name" value="Tscrpt_reg_Spx/MgsR"/>
</dbReference>
<dbReference type="Proteomes" id="UP001225596">
    <property type="component" value="Unassembled WGS sequence"/>
</dbReference>
<organism evidence="3 4">
    <name type="scientific">Keguizhuia sedimenti</name>
    <dbReference type="NCBI Taxonomy" id="3064264"/>
    <lineage>
        <taxon>Bacteria</taxon>
        <taxon>Pseudomonadati</taxon>
        <taxon>Pseudomonadota</taxon>
        <taxon>Betaproteobacteria</taxon>
        <taxon>Burkholderiales</taxon>
        <taxon>Oxalobacteraceae</taxon>
        <taxon>Keguizhuia</taxon>
    </lineage>
</organism>
<dbReference type="CDD" id="cd03035">
    <property type="entry name" value="ArsC_Yffb"/>
    <property type="match status" value="1"/>
</dbReference>
<dbReference type="EMBL" id="JAUYVH010000010">
    <property type="protein sequence ID" value="MDQ9171511.1"/>
    <property type="molecule type" value="Genomic_DNA"/>
</dbReference>
<protein>
    <submittedName>
        <fullName evidence="3">ArsC family reductase</fullName>
    </submittedName>
</protein>
<evidence type="ECO:0000256" key="1">
    <source>
        <dbReference type="ARBA" id="ARBA00007198"/>
    </source>
</evidence>
<comment type="caution">
    <text evidence="3">The sequence shown here is derived from an EMBL/GenBank/DDBJ whole genome shotgun (WGS) entry which is preliminary data.</text>
</comment>